<dbReference type="InterPro" id="IPR025737">
    <property type="entry name" value="FApF"/>
</dbReference>
<keyword evidence="3" id="KW-1185">Reference proteome</keyword>
<gene>
    <name evidence="2" type="ORF">LEP1GSC178_3055</name>
</gene>
<evidence type="ECO:0000313" key="2">
    <source>
        <dbReference type="EMBL" id="EJZ42554.1"/>
    </source>
</evidence>
<feature type="region of interest" description="Disordered" evidence="1">
    <location>
        <begin position="34"/>
        <end position="54"/>
    </location>
</feature>
<dbReference type="Pfam" id="PF13557">
    <property type="entry name" value="Phenol_MetA_deg"/>
    <property type="match status" value="1"/>
</dbReference>
<name>A0ABN0HB20_9LEPT</name>
<sequence>MKHYIILFLLLLHISFQSLLPVEPENSKTVIEEDPHAQHRKATSQEQSHSHGTRADEIAPAGLMFPHVHKKDSWLLDFRYMGMNMSGLLNGSKSMGTYEALWFPQFDPSVSMPTGSLLTGGPSIPQTSVNGYRYMSVPKTMLMESYMTSAMYGLSDDTMVMFMVPVLRNQMMMETSNFDSSQMKSAGVGDISFSAAHRVFQRNNNEFFLNFGISLPTGSIDQRDWMPMMGDQKVPYNMQLGTGTINYLPGIAYSGKSDRFSWGLGANANLRSSKNENQYRFGNIYDINSWIAYSIFSWTSISIRVQASYWENIKGRDGSLDPKMDPQNDPNRQGGNRTDLLLGMNFLVVERIRFGFETGKPFHQHLNGPQLAMQTLFNTFLRFDLN</sequence>
<reference evidence="2 3" key="1">
    <citation type="submission" date="2012-08" db="EMBL/GenBank/DDBJ databases">
        <authorList>
            <person name="Harkins D.M."/>
            <person name="Durkin A.S."/>
            <person name="Selengut J.D."/>
            <person name="Sanka R."/>
            <person name="DePew J."/>
            <person name="Purushe J."/>
            <person name="Matthias M.A."/>
            <person name="Vinetz J.M."/>
            <person name="Sutton G.G."/>
            <person name="Nelson W.C."/>
            <person name="Fouts D.E."/>
        </authorList>
    </citation>
    <scope>NUCLEOTIDE SEQUENCE [LARGE SCALE GENOMIC DNA]</scope>
    <source>
        <strain evidence="2 3">MMD4847</strain>
    </source>
</reference>
<dbReference type="RefSeq" id="WP_008589764.1">
    <property type="nucleotide sequence ID" value="NZ_AHOM02000004.1"/>
</dbReference>
<proteinExistence type="predicted"/>
<protein>
    <submittedName>
        <fullName evidence="2">MetA-pathway of phenol degradation</fullName>
    </submittedName>
</protein>
<dbReference type="Proteomes" id="UP000018720">
    <property type="component" value="Unassembled WGS sequence"/>
</dbReference>
<evidence type="ECO:0000256" key="1">
    <source>
        <dbReference type="SAM" id="MobiDB-lite"/>
    </source>
</evidence>
<accession>A0ABN0HB20</accession>
<feature type="region of interest" description="Disordered" evidence="1">
    <location>
        <begin position="318"/>
        <end position="337"/>
    </location>
</feature>
<organism evidence="2 3">
    <name type="scientific">Leptospira licerasiae str. MMD4847</name>
    <dbReference type="NCBI Taxonomy" id="1049971"/>
    <lineage>
        <taxon>Bacteria</taxon>
        <taxon>Pseudomonadati</taxon>
        <taxon>Spirochaetota</taxon>
        <taxon>Spirochaetia</taxon>
        <taxon>Leptospirales</taxon>
        <taxon>Leptospiraceae</taxon>
        <taxon>Leptospira</taxon>
    </lineage>
</organism>
<dbReference type="EMBL" id="AHOM02000004">
    <property type="protein sequence ID" value="EJZ42554.1"/>
    <property type="molecule type" value="Genomic_DNA"/>
</dbReference>
<evidence type="ECO:0000313" key="3">
    <source>
        <dbReference type="Proteomes" id="UP000018720"/>
    </source>
</evidence>
<comment type="caution">
    <text evidence="2">The sequence shown here is derived from an EMBL/GenBank/DDBJ whole genome shotgun (WGS) entry which is preliminary data.</text>
</comment>